<sequence>MEELSVEAFTAAWKNGKLVYPQKPEDYDQRWFLRSKINENKTENLVFIMINPSTATKLSNEGKGDTTTRTILKRFPLNEDDVPRDWRTITLINLAPKIGKLEEFKNLVEDEVREKLLASLEISKQIFETVLPEAHCVQIAWGKLGDDKFPWKPYAICKLKPTFLDSIRKDCKVEAALLPTGTFCHPRSTYYQKMELIDVKEMLEQF</sequence>
<evidence type="ECO:0000313" key="2">
    <source>
        <dbReference type="Proteomes" id="UP000176288"/>
    </source>
</evidence>
<reference evidence="1 2" key="1">
    <citation type="submission" date="2016-10" db="EMBL/GenBank/DDBJ databases">
        <title>Actinomyces aegypiusis sp. nov., isolated from the Aegypius monachus in Qinghai Tibet Plateau China.</title>
        <authorList>
            <person name="Wang Y."/>
        </authorList>
    </citation>
    <scope>NUCLEOTIDE SEQUENCE [LARGE SCALE GENOMIC DNA]</scope>
    <source>
        <strain evidence="1 2">VUL4_3</strain>
    </source>
</reference>
<dbReference type="Proteomes" id="UP000176288">
    <property type="component" value="Chromosome"/>
</dbReference>
<keyword evidence="2" id="KW-1185">Reference proteome</keyword>
<accession>A0A1D9MJ34</accession>
<evidence type="ECO:0008006" key="3">
    <source>
        <dbReference type="Google" id="ProtNLM"/>
    </source>
</evidence>
<name>A0A1D9MJ34_9ACTO</name>
<organism evidence="1 2">
    <name type="scientific">Boudabousia tangfeifanii</name>
    <dbReference type="NCBI Taxonomy" id="1912795"/>
    <lineage>
        <taxon>Bacteria</taxon>
        <taxon>Bacillati</taxon>
        <taxon>Actinomycetota</taxon>
        <taxon>Actinomycetes</taxon>
        <taxon>Actinomycetales</taxon>
        <taxon>Actinomycetaceae</taxon>
        <taxon>Boudabousia</taxon>
    </lineage>
</organism>
<dbReference type="AlphaFoldDB" id="A0A1D9MJ34"/>
<protein>
    <recommendedName>
        <fullName evidence="3">DUF1643 domain-containing protein</fullName>
    </recommendedName>
</protein>
<dbReference type="InterPro" id="IPR012441">
    <property type="entry name" value="DUF1643"/>
</dbReference>
<dbReference type="EMBL" id="CP017812">
    <property type="protein sequence ID" value="AOZ72292.1"/>
    <property type="molecule type" value="Genomic_DNA"/>
</dbReference>
<proteinExistence type="predicted"/>
<gene>
    <name evidence="1" type="ORF">BK816_02400</name>
</gene>
<dbReference type="RefSeq" id="WP_071163758.1">
    <property type="nucleotide sequence ID" value="NZ_CP017812.1"/>
</dbReference>
<dbReference type="KEGG" id="avu:BK816_02400"/>
<dbReference type="Pfam" id="PF07799">
    <property type="entry name" value="DUF1643"/>
    <property type="match status" value="1"/>
</dbReference>
<evidence type="ECO:0000313" key="1">
    <source>
        <dbReference type="EMBL" id="AOZ72292.1"/>
    </source>
</evidence>